<dbReference type="EMBL" id="AE016878">
    <property type="protein sequence ID" value="AAP12347.1"/>
    <property type="molecule type" value="Genomic_DNA"/>
</dbReference>
<dbReference type="AlphaFoldDB" id="Q814E9"/>
<protein>
    <submittedName>
        <fullName evidence="1">Hypothetical cytosolic protein</fullName>
    </submittedName>
</protein>
<reference evidence="1 2" key="1">
    <citation type="journal article" date="2003" name="Nature">
        <title>Genome sequence of Bacillus cereus and comparative analysis with Bacillus anthracis.</title>
        <authorList>
            <person name="Ivanova N."/>
            <person name="Sorokin A."/>
            <person name="Anderson I."/>
            <person name="Galleron N."/>
            <person name="Candelon B."/>
            <person name="Kapatral V."/>
            <person name="Bhattacharyya A."/>
            <person name="Reznik G."/>
            <person name="Mikhailova N."/>
            <person name="Lapidus A."/>
            <person name="Chu L."/>
            <person name="Mazur M."/>
            <person name="Goltsman E."/>
            <person name="Larsen N."/>
            <person name="D'Souza M."/>
            <person name="Walunas T."/>
            <person name="Grechkin Y."/>
            <person name="Pusch G."/>
            <person name="Haselkorn R."/>
            <person name="Fonstein M."/>
            <person name="Ehrlich S.D."/>
            <person name="Overbeek R."/>
            <person name="Kyrpides N."/>
        </authorList>
    </citation>
    <scope>NUCLEOTIDE SEQUENCE [LARGE SCALE GENOMIC DNA]</scope>
    <source>
        <strain evidence="2">ATCC 14579 / DSM 31 / CCUG 7414 / JCM 2152 / NBRC 15305 / NCIMB 9373 / NCTC 2599 / NRRL B-3711</strain>
    </source>
</reference>
<keyword evidence="1" id="KW-0614">Plasmid</keyword>
<dbReference type="Proteomes" id="UP000001417">
    <property type="component" value="Plasmid pBClin15"/>
</dbReference>
<geneLocation type="plasmid" evidence="1 2">
    <name>pBClin15</name>
</geneLocation>
<accession>Q814E9</accession>
<dbReference type="HOGENOM" id="CLU_2505790_0_0_9"/>
<evidence type="ECO:0000313" key="2">
    <source>
        <dbReference type="Proteomes" id="UP000001417"/>
    </source>
</evidence>
<organism evidence="1 2">
    <name type="scientific">Bacillus cereus (strain ATCC 14579 / DSM 31 / CCUG 7414 / JCM 2152 / NBRC 15305 / NCIMB 9373 / NCTC 2599 / NRRL B-3711)</name>
    <dbReference type="NCBI Taxonomy" id="226900"/>
    <lineage>
        <taxon>Bacteria</taxon>
        <taxon>Bacillati</taxon>
        <taxon>Bacillota</taxon>
        <taxon>Bacilli</taxon>
        <taxon>Bacillales</taxon>
        <taxon>Bacillaceae</taxon>
        <taxon>Bacillus</taxon>
        <taxon>Bacillus cereus group</taxon>
    </lineage>
</organism>
<dbReference type="PATRIC" id="fig|226900.8.peg.3"/>
<evidence type="ECO:0000313" key="1">
    <source>
        <dbReference type="EMBL" id="AAP12347.1"/>
    </source>
</evidence>
<keyword evidence="2" id="KW-1185">Reference proteome</keyword>
<proteinExistence type="predicted"/>
<name>Q814E9_BACCR</name>
<gene>
    <name evidence="1" type="ordered locus">BC_p0003</name>
</gene>
<sequence>MCNLFFKKRKDVVTVKGIEDLVQVSIRTNERDIEFTSFKGHIVIKQSLDGETSSVVVTQDELNMLQAIFKGEMPGYMDSILNRSL</sequence>
<dbReference type="KEGG" id="bce:BCp0003"/>